<sequence>MGIRHSTIRSFAYAITGLKTAIKSEPNLKIHIVAGTLALLTGLILKLSYLEWLLLLFTIFYVITLELLNTVMEAFVDLVSPEMSPFAKIAKDVSAACVLLAALISVIIGSVLFLPKIILILK</sequence>
<dbReference type="GO" id="GO:0046872">
    <property type="term" value="F:metal ion binding"/>
    <property type="evidence" value="ECO:0007669"/>
    <property type="project" value="UniProtKB-KW"/>
</dbReference>
<dbReference type="Gene3D" id="1.10.287.3610">
    <property type="match status" value="1"/>
</dbReference>
<evidence type="ECO:0000256" key="18">
    <source>
        <dbReference type="PIRSR" id="PIRSR600829-4"/>
    </source>
</evidence>
<dbReference type="InterPro" id="IPR000829">
    <property type="entry name" value="DAGK"/>
</dbReference>
<evidence type="ECO:0000256" key="5">
    <source>
        <dbReference type="ARBA" id="ARBA00022679"/>
    </source>
</evidence>
<evidence type="ECO:0000256" key="10">
    <source>
        <dbReference type="ARBA" id="ARBA00022989"/>
    </source>
</evidence>
<evidence type="ECO:0000256" key="1">
    <source>
        <dbReference type="ARBA" id="ARBA00004651"/>
    </source>
</evidence>
<feature type="binding site" evidence="18">
    <location>
        <position position="73"/>
    </location>
    <ligand>
        <name>a divalent metal cation</name>
        <dbReference type="ChEBI" id="CHEBI:60240"/>
    </ligand>
</feature>
<keyword evidence="10 19" id="KW-1133">Transmembrane helix</keyword>
<dbReference type="CDD" id="cd14265">
    <property type="entry name" value="UDPK_IM_like"/>
    <property type="match status" value="1"/>
</dbReference>
<feature type="binding site" evidence="16">
    <location>
        <position position="66"/>
    </location>
    <ligand>
        <name>substrate</name>
    </ligand>
</feature>
<dbReference type="InterPro" id="IPR033717">
    <property type="entry name" value="UDPK"/>
</dbReference>
<reference evidence="20 21" key="1">
    <citation type="journal article" date="2016" name="Nat. Commun.">
        <title>Thousands of microbial genomes shed light on interconnected biogeochemical processes in an aquifer system.</title>
        <authorList>
            <person name="Anantharaman K."/>
            <person name="Brown C.T."/>
            <person name="Hug L.A."/>
            <person name="Sharon I."/>
            <person name="Castelle C.J."/>
            <person name="Probst A.J."/>
            <person name="Thomas B.C."/>
            <person name="Singh A."/>
            <person name="Wilkins M.J."/>
            <person name="Karaoz U."/>
            <person name="Brodie E.L."/>
            <person name="Williams K.H."/>
            <person name="Hubbard S.S."/>
            <person name="Banfield J.F."/>
        </authorList>
    </citation>
    <scope>NUCLEOTIDE SEQUENCE [LARGE SCALE GENOMIC DNA]</scope>
</reference>
<protein>
    <recommendedName>
        <fullName evidence="22">Diacylglycerol kinase</fullName>
    </recommendedName>
</protein>
<evidence type="ECO:0000256" key="3">
    <source>
        <dbReference type="ARBA" id="ARBA00022475"/>
    </source>
</evidence>
<comment type="cofactor">
    <cofactor evidence="18">
        <name>Mg(2+)</name>
        <dbReference type="ChEBI" id="CHEBI:18420"/>
    </cofactor>
    <text evidence="18">Mn(2+), Zn(2+), Cd(2+) and Co(2+) support activity to lesser extents.</text>
</comment>
<evidence type="ECO:0000256" key="17">
    <source>
        <dbReference type="PIRSR" id="PIRSR600829-3"/>
    </source>
</evidence>
<keyword evidence="7 17" id="KW-0547">Nucleotide-binding</keyword>
<evidence type="ECO:0000256" key="2">
    <source>
        <dbReference type="ARBA" id="ARBA00005967"/>
    </source>
</evidence>
<evidence type="ECO:0000256" key="15">
    <source>
        <dbReference type="PIRSR" id="PIRSR600829-1"/>
    </source>
</evidence>
<dbReference type="PANTHER" id="PTHR34299">
    <property type="entry name" value="DIACYLGLYCEROL KINASE"/>
    <property type="match status" value="1"/>
</dbReference>
<dbReference type="Proteomes" id="UP000179221">
    <property type="component" value="Unassembled WGS sequence"/>
</dbReference>
<organism evidence="20 21">
    <name type="scientific">Candidatus Woesebacteria bacterium RIFCSPHIGHO2_01_FULL_40_22</name>
    <dbReference type="NCBI Taxonomy" id="1802499"/>
    <lineage>
        <taxon>Bacteria</taxon>
        <taxon>Candidatus Woeseibacteriota</taxon>
    </lineage>
</organism>
<keyword evidence="4" id="KW-0444">Lipid biosynthesis</keyword>
<dbReference type="Pfam" id="PF01219">
    <property type="entry name" value="DAGK_prokar"/>
    <property type="match status" value="1"/>
</dbReference>
<dbReference type="PANTHER" id="PTHR34299:SF1">
    <property type="entry name" value="DIACYLGLYCEROL KINASE"/>
    <property type="match status" value="1"/>
</dbReference>
<keyword evidence="9 17" id="KW-0067">ATP-binding</keyword>
<evidence type="ECO:0000256" key="7">
    <source>
        <dbReference type="ARBA" id="ARBA00022741"/>
    </source>
</evidence>
<proteinExistence type="inferred from homology"/>
<keyword evidence="5" id="KW-0808">Transferase</keyword>
<feature type="binding site" evidence="18">
    <location>
        <position position="25"/>
    </location>
    <ligand>
        <name>a divalent metal cation</name>
        <dbReference type="ChEBI" id="CHEBI:60240"/>
    </ligand>
</feature>
<evidence type="ECO:0000256" key="19">
    <source>
        <dbReference type="SAM" id="Phobius"/>
    </source>
</evidence>
<dbReference type="GO" id="GO:0005886">
    <property type="term" value="C:plasma membrane"/>
    <property type="evidence" value="ECO:0007669"/>
    <property type="project" value="UniProtKB-SubCell"/>
</dbReference>
<keyword evidence="18" id="KW-0460">Magnesium</keyword>
<keyword evidence="13" id="KW-0594">Phospholipid biosynthesis</keyword>
<evidence type="ECO:0000256" key="4">
    <source>
        <dbReference type="ARBA" id="ARBA00022516"/>
    </source>
</evidence>
<comment type="subcellular location">
    <subcellularLocation>
        <location evidence="1">Cell membrane</location>
        <topology evidence="1">Multi-pass membrane protein</topology>
    </subcellularLocation>
</comment>
<evidence type="ECO:0000256" key="9">
    <source>
        <dbReference type="ARBA" id="ARBA00022840"/>
    </source>
</evidence>
<keyword evidence="12 19" id="KW-0472">Membrane</keyword>
<keyword evidence="3" id="KW-1003">Cell membrane</keyword>
<evidence type="ECO:0000256" key="11">
    <source>
        <dbReference type="ARBA" id="ARBA00023098"/>
    </source>
</evidence>
<feature type="binding site" evidence="17">
    <location>
        <position position="73"/>
    </location>
    <ligand>
        <name>ATP</name>
        <dbReference type="ChEBI" id="CHEBI:30616"/>
    </ligand>
</feature>
<keyword evidence="14" id="KW-1208">Phospholipid metabolism</keyword>
<keyword evidence="8" id="KW-0418">Kinase</keyword>
<evidence type="ECO:0000313" key="20">
    <source>
        <dbReference type="EMBL" id="OGM26465.1"/>
    </source>
</evidence>
<dbReference type="AlphaFoldDB" id="A0A1F7YIU5"/>
<dbReference type="EMBL" id="MGGL01000011">
    <property type="protein sequence ID" value="OGM26465.1"/>
    <property type="molecule type" value="Genomic_DNA"/>
</dbReference>
<dbReference type="GO" id="GO:0016301">
    <property type="term" value="F:kinase activity"/>
    <property type="evidence" value="ECO:0007669"/>
    <property type="project" value="UniProtKB-KW"/>
</dbReference>
<dbReference type="GO" id="GO:0005524">
    <property type="term" value="F:ATP binding"/>
    <property type="evidence" value="ECO:0007669"/>
    <property type="project" value="UniProtKB-KW"/>
</dbReference>
<feature type="active site" description="Proton acceptor" evidence="15">
    <location>
        <position position="66"/>
    </location>
</feature>
<dbReference type="GO" id="GO:0008654">
    <property type="term" value="P:phospholipid biosynthetic process"/>
    <property type="evidence" value="ECO:0007669"/>
    <property type="project" value="UniProtKB-KW"/>
</dbReference>
<name>A0A1F7YIU5_9BACT</name>
<evidence type="ECO:0000313" key="21">
    <source>
        <dbReference type="Proteomes" id="UP000179221"/>
    </source>
</evidence>
<feature type="binding site" evidence="17">
    <location>
        <position position="13"/>
    </location>
    <ligand>
        <name>ATP</name>
        <dbReference type="ChEBI" id="CHEBI:30616"/>
    </ligand>
</feature>
<dbReference type="InterPro" id="IPR036945">
    <property type="entry name" value="DAGK_sf"/>
</dbReference>
<feature type="binding site" evidence="17">
    <location>
        <position position="25"/>
    </location>
    <ligand>
        <name>ATP</name>
        <dbReference type="ChEBI" id="CHEBI:30616"/>
    </ligand>
</feature>
<evidence type="ECO:0000256" key="13">
    <source>
        <dbReference type="ARBA" id="ARBA00023209"/>
    </source>
</evidence>
<accession>A0A1F7YIU5</accession>
<comment type="similarity">
    <text evidence="2">Belongs to the bacterial diacylglycerol kinase family.</text>
</comment>
<evidence type="ECO:0000256" key="16">
    <source>
        <dbReference type="PIRSR" id="PIRSR600829-2"/>
    </source>
</evidence>
<feature type="binding site" evidence="17">
    <location>
        <begin position="91"/>
        <end position="92"/>
    </location>
    <ligand>
        <name>ATP</name>
        <dbReference type="ChEBI" id="CHEBI:30616"/>
    </ligand>
</feature>
<gene>
    <name evidence="20" type="ORF">A2628_02915</name>
</gene>
<evidence type="ECO:0000256" key="12">
    <source>
        <dbReference type="ARBA" id="ARBA00023136"/>
    </source>
</evidence>
<evidence type="ECO:0008006" key="22">
    <source>
        <dbReference type="Google" id="ProtNLM"/>
    </source>
</evidence>
<evidence type="ECO:0000256" key="6">
    <source>
        <dbReference type="ARBA" id="ARBA00022692"/>
    </source>
</evidence>
<keyword evidence="18" id="KW-0479">Metal-binding</keyword>
<keyword evidence="11" id="KW-0443">Lipid metabolism</keyword>
<keyword evidence="6 19" id="KW-0812">Transmembrane</keyword>
<evidence type="ECO:0000256" key="14">
    <source>
        <dbReference type="ARBA" id="ARBA00023264"/>
    </source>
</evidence>
<evidence type="ECO:0000256" key="8">
    <source>
        <dbReference type="ARBA" id="ARBA00022777"/>
    </source>
</evidence>
<comment type="caution">
    <text evidence="20">The sequence shown here is derived from an EMBL/GenBank/DDBJ whole genome shotgun (WGS) entry which is preliminary data.</text>
</comment>
<feature type="transmembrane region" description="Helical" evidence="19">
    <location>
        <begin position="92"/>
        <end position="114"/>
    </location>
</feature>
<feature type="transmembrane region" description="Helical" evidence="19">
    <location>
        <begin position="52"/>
        <end position="72"/>
    </location>
</feature>